<proteinExistence type="inferred from homology"/>
<dbReference type="EMBL" id="JBHRTI010000003">
    <property type="protein sequence ID" value="MFC3146370.1"/>
    <property type="molecule type" value="Genomic_DNA"/>
</dbReference>
<keyword evidence="1 3" id="KW-0413">Isomerase</keyword>
<dbReference type="InterPro" id="IPR014440">
    <property type="entry name" value="HCCAis_GSTk"/>
</dbReference>
<dbReference type="Gene3D" id="3.40.30.10">
    <property type="entry name" value="Glutaredoxin"/>
    <property type="match status" value="1"/>
</dbReference>
<dbReference type="Pfam" id="PF01323">
    <property type="entry name" value="DSBA"/>
    <property type="match status" value="1"/>
</dbReference>
<name>A0ABV7GXX8_9BURK</name>
<feature type="domain" description="DSBA-like thioredoxin" evidence="2">
    <location>
        <begin position="6"/>
        <end position="198"/>
    </location>
</feature>
<dbReference type="InterPro" id="IPR001853">
    <property type="entry name" value="DSBA-like_thioredoxin_dom"/>
</dbReference>
<comment type="similarity">
    <text evidence="1">Belongs to the GST superfamily. NadH family.</text>
</comment>
<reference evidence="4" key="1">
    <citation type="journal article" date="2019" name="Int. J. Syst. Evol. Microbiol.">
        <title>The Global Catalogue of Microorganisms (GCM) 10K type strain sequencing project: providing services to taxonomists for standard genome sequencing and annotation.</title>
        <authorList>
            <consortium name="The Broad Institute Genomics Platform"/>
            <consortium name="The Broad Institute Genome Sequencing Center for Infectious Disease"/>
            <person name="Wu L."/>
            <person name="Ma J."/>
        </authorList>
    </citation>
    <scope>NUCLEOTIDE SEQUENCE [LARGE SCALE GENOMIC DNA]</scope>
    <source>
        <strain evidence="4">KCTC 52168</strain>
    </source>
</reference>
<dbReference type="InterPro" id="IPR036249">
    <property type="entry name" value="Thioredoxin-like_sf"/>
</dbReference>
<dbReference type="PIRSF" id="PIRSF006386">
    <property type="entry name" value="HCCAis_GSTk"/>
    <property type="match status" value="1"/>
</dbReference>
<dbReference type="GO" id="GO:0016853">
    <property type="term" value="F:isomerase activity"/>
    <property type="evidence" value="ECO:0007669"/>
    <property type="project" value="UniProtKB-KW"/>
</dbReference>
<evidence type="ECO:0000313" key="3">
    <source>
        <dbReference type="EMBL" id="MFC3146370.1"/>
    </source>
</evidence>
<keyword evidence="4" id="KW-1185">Reference proteome</keyword>
<evidence type="ECO:0000256" key="1">
    <source>
        <dbReference type="PIRNR" id="PIRNR006386"/>
    </source>
</evidence>
<protein>
    <recommendedName>
        <fullName evidence="1">2-hydroxychromene-2-carboxylate isomerase</fullName>
        <ecNumber evidence="1">5.99.1.4</ecNumber>
    </recommendedName>
</protein>
<accession>A0ABV7GXX8</accession>
<comment type="catalytic activity">
    <reaction evidence="1">
        <text>2-hydroxychromene-2-carboxylate = (3E)-4-(2-hydroxyphenyl)-2-oxobut-3-enoate</text>
        <dbReference type="Rhea" id="RHEA:27401"/>
        <dbReference type="ChEBI" id="CHEBI:59350"/>
        <dbReference type="ChEBI" id="CHEBI:59353"/>
        <dbReference type="EC" id="5.99.1.4"/>
    </reaction>
</comment>
<sequence length="209" mass="22780">MSAPAIDYYVFAQSPYAYMGHARFCALAKRFGATVNVLPMDGTVVFPATGGLPLPKRAPARISYRMDELKRWREFLGLPMNVQPRFFPVAGNPASLMMLAAATQGQTVALRFMDAVFKAVWERELDIADATVLNQLAGECGLDAQALAAAAAHPDTQARFEAISQQAIAAEVFGAPTYVLDGERFWGQDRLDFLERALSEHARAGVPQA</sequence>
<dbReference type="RefSeq" id="WP_377300642.1">
    <property type="nucleotide sequence ID" value="NZ_CP180191.1"/>
</dbReference>
<organism evidence="3 4">
    <name type="scientific">Piscinibacterium candidicorallinum</name>
    <dbReference type="NCBI Taxonomy" id="1793872"/>
    <lineage>
        <taxon>Bacteria</taxon>
        <taxon>Pseudomonadati</taxon>
        <taxon>Pseudomonadota</taxon>
        <taxon>Betaproteobacteria</taxon>
        <taxon>Burkholderiales</taxon>
        <taxon>Piscinibacterium</taxon>
    </lineage>
</organism>
<dbReference type="CDD" id="cd03022">
    <property type="entry name" value="DsbA_HCCA_Iso"/>
    <property type="match status" value="1"/>
</dbReference>
<evidence type="ECO:0000313" key="4">
    <source>
        <dbReference type="Proteomes" id="UP001595556"/>
    </source>
</evidence>
<dbReference type="PANTHER" id="PTHR42943">
    <property type="entry name" value="GLUTATHIONE S-TRANSFERASE KAPPA"/>
    <property type="match status" value="1"/>
</dbReference>
<comment type="caution">
    <text evidence="3">The sequence shown here is derived from an EMBL/GenBank/DDBJ whole genome shotgun (WGS) entry which is preliminary data.</text>
</comment>
<dbReference type="PANTHER" id="PTHR42943:SF13">
    <property type="entry name" value="GLUTATHIONE S-TRANSFERASE KAPPA-RELATED"/>
    <property type="match status" value="1"/>
</dbReference>
<dbReference type="Proteomes" id="UP001595556">
    <property type="component" value="Unassembled WGS sequence"/>
</dbReference>
<gene>
    <name evidence="3" type="ORF">ACFOEN_01795</name>
</gene>
<dbReference type="InterPro" id="IPR044087">
    <property type="entry name" value="NahD-like"/>
</dbReference>
<dbReference type="InterPro" id="IPR051924">
    <property type="entry name" value="GST_Kappa/NadH"/>
</dbReference>
<dbReference type="EC" id="5.99.1.4" evidence="1"/>
<evidence type="ECO:0000259" key="2">
    <source>
        <dbReference type="Pfam" id="PF01323"/>
    </source>
</evidence>
<dbReference type="SUPFAM" id="SSF52833">
    <property type="entry name" value="Thioredoxin-like"/>
    <property type="match status" value="1"/>
</dbReference>